<keyword evidence="3" id="KW-0804">Transcription</keyword>
<dbReference type="EMBL" id="CP048000">
    <property type="protein sequence ID" value="QHQ60580.1"/>
    <property type="molecule type" value="Genomic_DNA"/>
</dbReference>
<gene>
    <name evidence="5" type="ORF">Ana3638_07180</name>
</gene>
<reference evidence="5 6" key="1">
    <citation type="submission" date="2020-01" db="EMBL/GenBank/DDBJ databases">
        <title>Genome analysis of Anaerocolumna sp. CBA3638.</title>
        <authorList>
            <person name="Kim J."/>
            <person name="Roh S.W."/>
        </authorList>
    </citation>
    <scope>NUCLEOTIDE SEQUENCE [LARGE SCALE GENOMIC DNA]</scope>
    <source>
        <strain evidence="5 6">CBA3638</strain>
    </source>
</reference>
<feature type="domain" description="HTH lacI-type" evidence="4">
    <location>
        <begin position="3"/>
        <end position="60"/>
    </location>
</feature>
<dbReference type="SMART" id="SM00354">
    <property type="entry name" value="HTH_LACI"/>
    <property type="match status" value="1"/>
</dbReference>
<dbReference type="CDD" id="cd01392">
    <property type="entry name" value="HTH_LacI"/>
    <property type="match status" value="1"/>
</dbReference>
<dbReference type="RefSeq" id="WP_161837416.1">
    <property type="nucleotide sequence ID" value="NZ_CP048000.1"/>
</dbReference>
<proteinExistence type="predicted"/>
<dbReference type="GO" id="GO:0000976">
    <property type="term" value="F:transcription cis-regulatory region binding"/>
    <property type="evidence" value="ECO:0007669"/>
    <property type="project" value="TreeGrafter"/>
</dbReference>
<dbReference type="InterPro" id="IPR010982">
    <property type="entry name" value="Lambda_DNA-bd_dom_sf"/>
</dbReference>
<protein>
    <submittedName>
        <fullName evidence="5">Substrate-binding domain-containing protein</fullName>
    </submittedName>
</protein>
<dbReference type="SUPFAM" id="SSF53822">
    <property type="entry name" value="Periplasmic binding protein-like I"/>
    <property type="match status" value="1"/>
</dbReference>
<dbReference type="InterPro" id="IPR046335">
    <property type="entry name" value="LacI/GalR-like_sensor"/>
</dbReference>
<keyword evidence="2" id="KW-0238">DNA-binding</keyword>
<accession>A0A6P1TH80</accession>
<dbReference type="Gene3D" id="3.40.50.2300">
    <property type="match status" value="2"/>
</dbReference>
<evidence type="ECO:0000256" key="3">
    <source>
        <dbReference type="ARBA" id="ARBA00023163"/>
    </source>
</evidence>
<keyword evidence="6" id="KW-1185">Reference proteome</keyword>
<dbReference type="PANTHER" id="PTHR30146">
    <property type="entry name" value="LACI-RELATED TRANSCRIPTIONAL REPRESSOR"/>
    <property type="match status" value="1"/>
</dbReference>
<name>A0A6P1TH80_9FIRM</name>
<sequence>MKKITIQDVAKELNLSRNTVAKALNNSDTVAYETRYVVVKKAYEMGYTKLSPVVINDFKIKDRMEKTKTVVVFARRELSTFWNRIIMGISDELNKNNCRLQFNFISEEDEAGHILPLDMQTDMSGIIILSVFSKSFLELIIKKDVPVVFLDGPSNVHEISNLGDMLVFEGYNSTKILTEHLINQGMKKIAFIGDTSYCRTIKDRYEGYLAALNEFGIAPYEQFVINKHVEHKYYRQEEIAAVLDKLTNMPEAFVCANDDIAKDVMLWLKKRGIKIPEDVAVTGFDDKEEAELLTPALTTVHVGNQRMGRRLVQILMWRMENMNLPKEIVIINTEVVIRESSVKKR</sequence>
<organism evidence="5 6">
    <name type="scientific">Anaerocolumna sedimenticola</name>
    <dbReference type="NCBI Taxonomy" id="2696063"/>
    <lineage>
        <taxon>Bacteria</taxon>
        <taxon>Bacillati</taxon>
        <taxon>Bacillota</taxon>
        <taxon>Clostridia</taxon>
        <taxon>Lachnospirales</taxon>
        <taxon>Lachnospiraceae</taxon>
        <taxon>Anaerocolumna</taxon>
    </lineage>
</organism>
<evidence type="ECO:0000313" key="5">
    <source>
        <dbReference type="EMBL" id="QHQ60580.1"/>
    </source>
</evidence>
<dbReference type="SUPFAM" id="SSF47413">
    <property type="entry name" value="lambda repressor-like DNA-binding domains"/>
    <property type="match status" value="1"/>
</dbReference>
<dbReference type="InterPro" id="IPR028082">
    <property type="entry name" value="Peripla_BP_I"/>
</dbReference>
<evidence type="ECO:0000259" key="4">
    <source>
        <dbReference type="SMART" id="SM00354"/>
    </source>
</evidence>
<dbReference type="AlphaFoldDB" id="A0A6P1TH80"/>
<evidence type="ECO:0000256" key="1">
    <source>
        <dbReference type="ARBA" id="ARBA00023015"/>
    </source>
</evidence>
<dbReference type="PANTHER" id="PTHR30146:SF154">
    <property type="entry name" value="TRANSCRIPTION REGULATOR, MEMBER OF GALR FAMILY"/>
    <property type="match status" value="1"/>
</dbReference>
<evidence type="ECO:0000256" key="2">
    <source>
        <dbReference type="ARBA" id="ARBA00023125"/>
    </source>
</evidence>
<dbReference type="GO" id="GO:0003700">
    <property type="term" value="F:DNA-binding transcription factor activity"/>
    <property type="evidence" value="ECO:0007669"/>
    <property type="project" value="TreeGrafter"/>
</dbReference>
<dbReference type="Pfam" id="PF13377">
    <property type="entry name" value="Peripla_BP_3"/>
    <property type="match status" value="1"/>
</dbReference>
<keyword evidence="1" id="KW-0805">Transcription regulation</keyword>
<dbReference type="KEGG" id="anr:Ana3638_07180"/>
<dbReference type="Proteomes" id="UP000464314">
    <property type="component" value="Chromosome"/>
</dbReference>
<evidence type="ECO:0000313" key="6">
    <source>
        <dbReference type="Proteomes" id="UP000464314"/>
    </source>
</evidence>
<dbReference type="Pfam" id="PF00356">
    <property type="entry name" value="LacI"/>
    <property type="match status" value="1"/>
</dbReference>
<dbReference type="Gene3D" id="1.10.260.40">
    <property type="entry name" value="lambda repressor-like DNA-binding domains"/>
    <property type="match status" value="1"/>
</dbReference>
<dbReference type="InterPro" id="IPR000843">
    <property type="entry name" value="HTH_LacI"/>
</dbReference>